<dbReference type="EMBL" id="MLJW01003715">
    <property type="protein sequence ID" value="OIQ71461.1"/>
    <property type="molecule type" value="Genomic_DNA"/>
</dbReference>
<comment type="caution">
    <text evidence="1">The sequence shown here is derived from an EMBL/GenBank/DDBJ whole genome shotgun (WGS) entry which is preliminary data.</text>
</comment>
<organism evidence="1">
    <name type="scientific">mine drainage metagenome</name>
    <dbReference type="NCBI Taxonomy" id="410659"/>
    <lineage>
        <taxon>unclassified sequences</taxon>
        <taxon>metagenomes</taxon>
        <taxon>ecological metagenomes</taxon>
    </lineage>
</organism>
<accession>A0A1J5Q693</accession>
<proteinExistence type="predicted"/>
<gene>
    <name evidence="1" type="ORF">GALL_469190</name>
</gene>
<dbReference type="AlphaFoldDB" id="A0A1J5Q693"/>
<protein>
    <submittedName>
        <fullName evidence="1">Uncharacterized protein</fullName>
    </submittedName>
</protein>
<sequence length="94" mass="10581">MRQKLRAANLLRLRVEHVDEQPPDGLALLLGVGDAGEFPQKLLRRINVNQRDVVVMPEQVDHGLGLVEPQQPVIDEHAGELIADRLVDQHRGDR</sequence>
<name>A0A1J5Q693_9ZZZZ</name>
<evidence type="ECO:0000313" key="1">
    <source>
        <dbReference type="EMBL" id="OIQ71461.1"/>
    </source>
</evidence>
<reference evidence="1" key="1">
    <citation type="submission" date="2016-10" db="EMBL/GenBank/DDBJ databases">
        <title>Sequence of Gallionella enrichment culture.</title>
        <authorList>
            <person name="Poehlein A."/>
            <person name="Muehling M."/>
            <person name="Daniel R."/>
        </authorList>
    </citation>
    <scope>NUCLEOTIDE SEQUENCE</scope>
</reference>